<dbReference type="AlphaFoldDB" id="A0AAP0CK11"/>
<dbReference type="GO" id="GO:0008017">
    <property type="term" value="F:microtubule binding"/>
    <property type="evidence" value="ECO:0007669"/>
    <property type="project" value="TreeGrafter"/>
</dbReference>
<comment type="similarity">
    <text evidence="1">Belongs to the QWRF family.</text>
</comment>
<reference evidence="3 4" key="1">
    <citation type="submission" date="2024-04" db="EMBL/GenBank/DDBJ databases">
        <title>The reference genome of an endangered Asteraceae, Deinandra increscens subsp. villosa, native to the Central Coast of California.</title>
        <authorList>
            <person name="Guilliams M."/>
            <person name="Hasenstab-Lehman K."/>
            <person name="Meyer R."/>
            <person name="Mcevoy S."/>
        </authorList>
    </citation>
    <scope>NUCLEOTIDE SEQUENCE [LARGE SCALE GENOMIC DNA]</scope>
    <source>
        <tissue evidence="3">Leaf</tissue>
    </source>
</reference>
<evidence type="ECO:0000313" key="3">
    <source>
        <dbReference type="EMBL" id="KAK9055177.1"/>
    </source>
</evidence>
<dbReference type="GO" id="GO:0005737">
    <property type="term" value="C:cytoplasm"/>
    <property type="evidence" value="ECO:0007669"/>
    <property type="project" value="TreeGrafter"/>
</dbReference>
<dbReference type="EMBL" id="JBCNJP010000025">
    <property type="protein sequence ID" value="KAK9055177.1"/>
    <property type="molecule type" value="Genomic_DNA"/>
</dbReference>
<evidence type="ECO:0000313" key="4">
    <source>
        <dbReference type="Proteomes" id="UP001408789"/>
    </source>
</evidence>
<name>A0AAP0CK11_9ASTR</name>
<feature type="region of interest" description="Disordered" evidence="2">
    <location>
        <begin position="229"/>
        <end position="283"/>
    </location>
</feature>
<protein>
    <submittedName>
        <fullName evidence="3">Uncharacterized protein</fullName>
    </submittedName>
</protein>
<dbReference type="GO" id="GO:0051225">
    <property type="term" value="P:spindle assembly"/>
    <property type="evidence" value="ECO:0007669"/>
    <property type="project" value="TreeGrafter"/>
</dbReference>
<evidence type="ECO:0000256" key="1">
    <source>
        <dbReference type="ARBA" id="ARBA00010016"/>
    </source>
</evidence>
<sequence length="508" mass="56071">MEAYESNQAFNNLTPPPSFPEKNNGRIVGGSRYKSPTPRRSPSPNTTRTVTPKRAVSTGRRPPAATPPSPTTPVHDTSVYAELAARKCGGGNKLPESLWPSRMRSLSVAFQSNTFSMPVTKKEKPPPQAVYDRTLKPSSNVSSPTYRKSTPERKRSPLKGKTLIDQSENSKPNSKQLDGMHSRIIDQHRWPSRTANSNVLNKSIDLSDQSIKQMITPNLRRVSNLVSSTSLDKNGGLLSPSSPNKPSGVMRGVSPSRARVTTSAPSRGVSPNHMRPSSPSRQLCNSGTVSVLTFVADMKRGKSVTIRIEDAHHLRLLYNRQVQWRFVNACAESVLNSQNMTAKKSLISTQRTISRLQDLVAAKRINICQLKMQLKLYLVLNQHIAYLNQWCSIERDHSFALHGAIQDLQASTLRLPVTGFATSNIQSLKSAVYSAIQVMQTVGSSIQSTLSRLEGTNWLVFELATVAAQERSLLDECEALMASASSLQVEEYSIRTNLVQLKQDLKSL</sequence>
<dbReference type="GO" id="GO:0005880">
    <property type="term" value="C:nuclear microtubule"/>
    <property type="evidence" value="ECO:0007669"/>
    <property type="project" value="TreeGrafter"/>
</dbReference>
<keyword evidence="4" id="KW-1185">Reference proteome</keyword>
<comment type="caution">
    <text evidence="3">The sequence shown here is derived from an EMBL/GenBank/DDBJ whole genome shotgun (WGS) entry which is preliminary data.</text>
</comment>
<feature type="region of interest" description="Disordered" evidence="2">
    <location>
        <begin position="1"/>
        <end position="78"/>
    </location>
</feature>
<dbReference type="InterPro" id="IPR007573">
    <property type="entry name" value="QWRF"/>
</dbReference>
<feature type="compositionally biased region" description="Polar residues" evidence="2">
    <location>
        <begin position="164"/>
        <end position="176"/>
    </location>
</feature>
<feature type="region of interest" description="Disordered" evidence="2">
    <location>
        <begin position="117"/>
        <end position="179"/>
    </location>
</feature>
<feature type="compositionally biased region" description="Low complexity" evidence="2">
    <location>
        <begin position="35"/>
        <end position="63"/>
    </location>
</feature>
<gene>
    <name evidence="3" type="ORF">SSX86_026259</name>
</gene>
<dbReference type="PANTHER" id="PTHR31807:SF47">
    <property type="entry name" value="QWRF FAMILY PROTEIN"/>
    <property type="match status" value="1"/>
</dbReference>
<accession>A0AAP0CK11</accession>
<dbReference type="Proteomes" id="UP001408789">
    <property type="component" value="Unassembled WGS sequence"/>
</dbReference>
<proteinExistence type="inferred from homology"/>
<feature type="compositionally biased region" description="Polar residues" evidence="2">
    <location>
        <begin position="136"/>
        <end position="148"/>
    </location>
</feature>
<dbReference type="Pfam" id="PF04484">
    <property type="entry name" value="QWRF"/>
    <property type="match status" value="1"/>
</dbReference>
<feature type="compositionally biased region" description="Polar residues" evidence="2">
    <location>
        <begin position="1"/>
        <end position="13"/>
    </location>
</feature>
<evidence type="ECO:0000256" key="2">
    <source>
        <dbReference type="SAM" id="MobiDB-lite"/>
    </source>
</evidence>
<organism evidence="3 4">
    <name type="scientific">Deinandra increscens subsp. villosa</name>
    <dbReference type="NCBI Taxonomy" id="3103831"/>
    <lineage>
        <taxon>Eukaryota</taxon>
        <taxon>Viridiplantae</taxon>
        <taxon>Streptophyta</taxon>
        <taxon>Embryophyta</taxon>
        <taxon>Tracheophyta</taxon>
        <taxon>Spermatophyta</taxon>
        <taxon>Magnoliopsida</taxon>
        <taxon>eudicotyledons</taxon>
        <taxon>Gunneridae</taxon>
        <taxon>Pentapetalae</taxon>
        <taxon>asterids</taxon>
        <taxon>campanulids</taxon>
        <taxon>Asterales</taxon>
        <taxon>Asteraceae</taxon>
        <taxon>Asteroideae</taxon>
        <taxon>Heliantheae alliance</taxon>
        <taxon>Madieae</taxon>
        <taxon>Madiinae</taxon>
        <taxon>Deinandra</taxon>
    </lineage>
</organism>
<dbReference type="PANTHER" id="PTHR31807">
    <property type="entry name" value="AUGMIN FAMILY MEMBER"/>
    <property type="match status" value="1"/>
</dbReference>